<comment type="caution">
    <text evidence="1">The sequence shown here is derived from an EMBL/GenBank/DDBJ whole genome shotgun (WGS) entry which is preliminary data.</text>
</comment>
<protein>
    <submittedName>
        <fullName evidence="1">Uncharacterized protein</fullName>
    </submittedName>
</protein>
<proteinExistence type="predicted"/>
<dbReference type="EMBL" id="AYKW01000045">
    <property type="protein sequence ID" value="PIL26340.1"/>
    <property type="molecule type" value="Genomic_DNA"/>
</dbReference>
<dbReference type="InterPro" id="IPR032675">
    <property type="entry name" value="LRR_dom_sf"/>
</dbReference>
<dbReference type="OrthoDB" id="3238099at2759"/>
<reference evidence="1 2" key="1">
    <citation type="journal article" date="2015" name="Sci. Rep.">
        <title>Chromosome-level genome map provides insights into diverse defense mechanisms in the medicinal fungus Ganoderma sinense.</title>
        <authorList>
            <person name="Zhu Y."/>
            <person name="Xu J."/>
            <person name="Sun C."/>
            <person name="Zhou S."/>
            <person name="Xu H."/>
            <person name="Nelson D.R."/>
            <person name="Qian J."/>
            <person name="Song J."/>
            <person name="Luo H."/>
            <person name="Xiang L."/>
            <person name="Li Y."/>
            <person name="Xu Z."/>
            <person name="Ji A."/>
            <person name="Wang L."/>
            <person name="Lu S."/>
            <person name="Hayward A."/>
            <person name="Sun W."/>
            <person name="Li X."/>
            <person name="Schwartz D.C."/>
            <person name="Wang Y."/>
            <person name="Chen S."/>
        </authorList>
    </citation>
    <scope>NUCLEOTIDE SEQUENCE [LARGE SCALE GENOMIC DNA]</scope>
    <source>
        <strain evidence="1 2">ZZ0214-1</strain>
    </source>
</reference>
<gene>
    <name evidence="1" type="ORF">GSI_12096</name>
</gene>
<dbReference type="AlphaFoldDB" id="A0A2G8RXU7"/>
<accession>A0A2G8RXU7</accession>
<organism evidence="1 2">
    <name type="scientific">Ganoderma sinense ZZ0214-1</name>
    <dbReference type="NCBI Taxonomy" id="1077348"/>
    <lineage>
        <taxon>Eukaryota</taxon>
        <taxon>Fungi</taxon>
        <taxon>Dikarya</taxon>
        <taxon>Basidiomycota</taxon>
        <taxon>Agaricomycotina</taxon>
        <taxon>Agaricomycetes</taxon>
        <taxon>Polyporales</taxon>
        <taxon>Polyporaceae</taxon>
        <taxon>Ganoderma</taxon>
    </lineage>
</organism>
<dbReference type="SUPFAM" id="SSF52047">
    <property type="entry name" value="RNI-like"/>
    <property type="match status" value="1"/>
</dbReference>
<keyword evidence="2" id="KW-1185">Reference proteome</keyword>
<dbReference type="Gene3D" id="3.80.10.10">
    <property type="entry name" value="Ribonuclease Inhibitor"/>
    <property type="match status" value="1"/>
</dbReference>
<sequence>MAQTVETNAKSLRHLSLYGEIFSSCSTWKLTSLVDLTLLSPMDSTGLHAVFEDCTQLRSLALCLDHGLLEELSDIFEEHVDALPHLTAFKFHCSWIQHEDIESLAAFLRGKTSLERLDCVNQAGPGPGLCCEPLLKILPDLPRLTVLGIDVSTLRLTAEHLSHLNACIPQRVTALVLDVAVAEWEATEDDWAQFFASRRECRYLHIIPDSKRIELDLQTIAARHPPESLELLGYKDTLRWISRDGGDVWPPSRAYFRTAEDFEGREEWEWLLRHHGQDPPLPIQAYSGFGAYE</sequence>
<evidence type="ECO:0000313" key="1">
    <source>
        <dbReference type="EMBL" id="PIL26340.1"/>
    </source>
</evidence>
<name>A0A2G8RXU7_9APHY</name>
<evidence type="ECO:0000313" key="2">
    <source>
        <dbReference type="Proteomes" id="UP000230002"/>
    </source>
</evidence>
<dbReference type="Proteomes" id="UP000230002">
    <property type="component" value="Unassembled WGS sequence"/>
</dbReference>